<organism evidence="1 2">
    <name type="scientific">Pseudoxanthomonas sacheonensis</name>
    <dbReference type="NCBI Taxonomy" id="443615"/>
    <lineage>
        <taxon>Bacteria</taxon>
        <taxon>Pseudomonadati</taxon>
        <taxon>Pseudomonadota</taxon>
        <taxon>Gammaproteobacteria</taxon>
        <taxon>Lysobacterales</taxon>
        <taxon>Lysobacteraceae</taxon>
        <taxon>Pseudoxanthomonas</taxon>
    </lineage>
</organism>
<dbReference type="EMBL" id="JAVDTT010000002">
    <property type="protein sequence ID" value="MDR6841331.1"/>
    <property type="molecule type" value="Genomic_DNA"/>
</dbReference>
<gene>
    <name evidence="1" type="ORF">J2W94_001616</name>
</gene>
<evidence type="ECO:0000313" key="2">
    <source>
        <dbReference type="Proteomes" id="UP001254759"/>
    </source>
</evidence>
<protein>
    <submittedName>
        <fullName evidence="1">Uncharacterized protein</fullName>
    </submittedName>
</protein>
<evidence type="ECO:0000313" key="1">
    <source>
        <dbReference type="EMBL" id="MDR6841331.1"/>
    </source>
</evidence>
<reference evidence="1 2" key="1">
    <citation type="submission" date="2023-07" db="EMBL/GenBank/DDBJ databases">
        <title>Sorghum-associated microbial communities from plants grown in Nebraska, USA.</title>
        <authorList>
            <person name="Schachtman D."/>
        </authorList>
    </citation>
    <scope>NUCLEOTIDE SEQUENCE [LARGE SCALE GENOMIC DNA]</scope>
    <source>
        <strain evidence="1 2">BE107</strain>
    </source>
</reference>
<name>A0ABU1RRB2_9GAMM</name>
<keyword evidence="2" id="KW-1185">Reference proteome</keyword>
<accession>A0ABU1RRB2</accession>
<dbReference type="Proteomes" id="UP001254759">
    <property type="component" value="Unassembled WGS sequence"/>
</dbReference>
<sequence length="184" mass="21353">MSKPICSMTGREFEHGDGIWDDGEWISWEWINTQLEDEPLDSLCEIEHAPSREEFPYRILEHTEIFYELVSLAERYYENTGRYLQVWGELGEMYAEIEFGLRRHASMHPGSDGTIRGELVEVKTISPEKASDRVVVKRCGDFSKLLIVKIDRDFQFQAKLFDRSSLRGGVGPYYKARFSTPESS</sequence>
<proteinExistence type="predicted"/>
<dbReference type="RefSeq" id="WP_310091999.1">
    <property type="nucleotide sequence ID" value="NZ_JAVDTT010000002.1"/>
</dbReference>
<comment type="caution">
    <text evidence="1">The sequence shown here is derived from an EMBL/GenBank/DDBJ whole genome shotgun (WGS) entry which is preliminary data.</text>
</comment>